<dbReference type="GO" id="GO:0051537">
    <property type="term" value="F:2 iron, 2 sulfur cluster binding"/>
    <property type="evidence" value="ECO:0007669"/>
    <property type="project" value="InterPro"/>
</dbReference>
<dbReference type="Pfam" id="PF19305">
    <property type="entry name" value="MmgE_PrpD_C"/>
    <property type="match status" value="1"/>
</dbReference>
<dbReference type="SUPFAM" id="SSF103378">
    <property type="entry name" value="2-methylcitrate dehydratase PrpD"/>
    <property type="match status" value="1"/>
</dbReference>
<dbReference type="Gene3D" id="3.40.50.1970">
    <property type="match status" value="1"/>
</dbReference>
<dbReference type="GO" id="GO:0046872">
    <property type="term" value="F:metal ion binding"/>
    <property type="evidence" value="ECO:0007669"/>
    <property type="project" value="InterPro"/>
</dbReference>
<feature type="compositionally biased region" description="Polar residues" evidence="4">
    <location>
        <begin position="591"/>
        <end position="609"/>
    </location>
</feature>
<comment type="caution">
    <text evidence="9">The sequence shown here is derived from an EMBL/GenBank/DDBJ whole genome shotgun (WGS) entry which is preliminary data.</text>
</comment>
<dbReference type="InterPro" id="IPR056798">
    <property type="entry name" value="ADH_Fe_C"/>
</dbReference>
<evidence type="ECO:0000259" key="5">
    <source>
        <dbReference type="Pfam" id="PF00465"/>
    </source>
</evidence>
<evidence type="ECO:0008006" key="11">
    <source>
        <dbReference type="Google" id="ProtNLM"/>
    </source>
</evidence>
<dbReference type="Pfam" id="PF03972">
    <property type="entry name" value="MmgE_PrpD_N"/>
    <property type="match status" value="1"/>
</dbReference>
<dbReference type="CDD" id="cd08192">
    <property type="entry name" value="MAR-like"/>
    <property type="match status" value="1"/>
</dbReference>
<dbReference type="Gene3D" id="1.10.4100.10">
    <property type="entry name" value="2-methylcitrate dehydratase PrpD"/>
    <property type="match status" value="1"/>
</dbReference>
<dbReference type="InterPro" id="IPR042188">
    <property type="entry name" value="MmgE/PrpD_sf_2"/>
</dbReference>
<evidence type="ECO:0000259" key="8">
    <source>
        <dbReference type="Pfam" id="PF25137"/>
    </source>
</evidence>
<dbReference type="InterPro" id="IPR045337">
    <property type="entry name" value="MmgE_PrpD_C"/>
</dbReference>
<dbReference type="PANTHER" id="PTHR16943:SF15">
    <property type="entry name" value="DEHYDRATASE (PRPD), PUTATIVE-RELATED"/>
    <property type="match status" value="1"/>
</dbReference>
<protein>
    <recommendedName>
        <fullName evidence="11">Alcohol dehydrogenase iron-type/glycerol dehydrogenase GldA domain-containing protein</fullName>
    </recommendedName>
</protein>
<feature type="domain" description="Fe-containing alcohol dehydrogenase-like C-terminal" evidence="8">
    <location>
        <begin position="909"/>
        <end position="1105"/>
    </location>
</feature>
<organism evidence="9 10">
    <name type="scientific">Lepraria neglecta</name>
    <dbReference type="NCBI Taxonomy" id="209136"/>
    <lineage>
        <taxon>Eukaryota</taxon>
        <taxon>Fungi</taxon>
        <taxon>Dikarya</taxon>
        <taxon>Ascomycota</taxon>
        <taxon>Pezizomycotina</taxon>
        <taxon>Lecanoromycetes</taxon>
        <taxon>OSLEUM clade</taxon>
        <taxon>Lecanoromycetidae</taxon>
        <taxon>Lecanorales</taxon>
        <taxon>Lecanorineae</taxon>
        <taxon>Stereocaulaceae</taxon>
        <taxon>Lepraria</taxon>
    </lineage>
</organism>
<dbReference type="Gene3D" id="3.30.1330.120">
    <property type="entry name" value="2-methylcitrate dehydratase PrpD"/>
    <property type="match status" value="1"/>
</dbReference>
<dbReference type="Pfam" id="PF00465">
    <property type="entry name" value="Fe-ADH"/>
    <property type="match status" value="1"/>
</dbReference>
<dbReference type="Gene3D" id="1.20.1090.10">
    <property type="entry name" value="Dehydroquinate synthase-like - alpha domain"/>
    <property type="match status" value="1"/>
</dbReference>
<evidence type="ECO:0000259" key="6">
    <source>
        <dbReference type="Pfam" id="PF03972"/>
    </source>
</evidence>
<accession>A0AAE0DJ54</accession>
<evidence type="ECO:0000256" key="4">
    <source>
        <dbReference type="SAM" id="MobiDB-lite"/>
    </source>
</evidence>
<dbReference type="NCBIfam" id="TIGR02330">
    <property type="entry name" value="prpD"/>
    <property type="match status" value="1"/>
</dbReference>
<proteinExistence type="inferred from homology"/>
<dbReference type="InterPro" id="IPR036148">
    <property type="entry name" value="MmgE/PrpD_sf"/>
</dbReference>
<evidence type="ECO:0000313" key="9">
    <source>
        <dbReference type="EMBL" id="KAK3168958.1"/>
    </source>
</evidence>
<evidence type="ECO:0000256" key="1">
    <source>
        <dbReference type="ARBA" id="ARBA00006174"/>
    </source>
</evidence>
<dbReference type="Pfam" id="PF25137">
    <property type="entry name" value="ADH_Fe_C"/>
    <property type="match status" value="1"/>
</dbReference>
<feature type="compositionally biased region" description="Low complexity" evidence="4">
    <location>
        <begin position="574"/>
        <end position="583"/>
    </location>
</feature>
<dbReference type="PANTHER" id="PTHR16943">
    <property type="entry name" value="2-METHYLCITRATE DEHYDRATASE-RELATED"/>
    <property type="match status" value="1"/>
</dbReference>
<evidence type="ECO:0000256" key="2">
    <source>
        <dbReference type="ARBA" id="ARBA00023002"/>
    </source>
</evidence>
<reference evidence="9" key="1">
    <citation type="submission" date="2022-11" db="EMBL/GenBank/DDBJ databases">
        <title>Chromosomal genome sequence assembly and mating type (MAT) locus characterization of the leprose asexual lichenized fungus Lepraria neglecta (Nyl.) Erichsen.</title>
        <authorList>
            <person name="Allen J.L."/>
            <person name="Pfeffer B."/>
        </authorList>
    </citation>
    <scope>NUCLEOTIDE SEQUENCE</scope>
    <source>
        <strain evidence="9">Allen 5258</strain>
    </source>
</reference>
<name>A0AAE0DJ54_9LECA</name>
<feature type="region of interest" description="Disordered" evidence="4">
    <location>
        <begin position="1"/>
        <end position="23"/>
    </location>
</feature>
<feature type="compositionally biased region" description="Low complexity" evidence="4">
    <location>
        <begin position="1"/>
        <end position="15"/>
    </location>
</feature>
<keyword evidence="2" id="KW-0560">Oxidoreductase</keyword>
<feature type="region of interest" description="Disordered" evidence="4">
    <location>
        <begin position="543"/>
        <end position="633"/>
    </location>
</feature>
<feature type="domain" description="MmgE/PrpD N-terminal" evidence="6">
    <location>
        <begin position="31"/>
        <end position="283"/>
    </location>
</feature>
<evidence type="ECO:0000259" key="7">
    <source>
        <dbReference type="Pfam" id="PF19305"/>
    </source>
</evidence>
<gene>
    <name evidence="9" type="ORF">OEA41_005406</name>
</gene>
<keyword evidence="10" id="KW-1185">Reference proteome</keyword>
<dbReference type="InterPro" id="IPR005656">
    <property type="entry name" value="MmgE_PrpD"/>
</dbReference>
<dbReference type="SUPFAM" id="SSF56796">
    <property type="entry name" value="Dehydroquinate synthase-like"/>
    <property type="match status" value="1"/>
</dbReference>
<dbReference type="GO" id="GO:0019679">
    <property type="term" value="P:propionate metabolic process, methylcitrate cycle"/>
    <property type="evidence" value="ECO:0007669"/>
    <property type="project" value="InterPro"/>
</dbReference>
<dbReference type="InterPro" id="IPR012705">
    <property type="entry name" value="2Me_IsoCit_deHydtase_PrpD"/>
</dbReference>
<dbReference type="GO" id="GO:0005739">
    <property type="term" value="C:mitochondrion"/>
    <property type="evidence" value="ECO:0007669"/>
    <property type="project" value="TreeGrafter"/>
</dbReference>
<dbReference type="EMBL" id="JASNWA010000010">
    <property type="protein sequence ID" value="KAK3168958.1"/>
    <property type="molecule type" value="Genomic_DNA"/>
</dbReference>
<evidence type="ECO:0000256" key="3">
    <source>
        <dbReference type="ARBA" id="ARBA00023239"/>
    </source>
</evidence>
<dbReference type="GO" id="GO:0047547">
    <property type="term" value="F:2-methylcitrate dehydratase activity"/>
    <property type="evidence" value="ECO:0007669"/>
    <property type="project" value="InterPro"/>
</dbReference>
<dbReference type="InterPro" id="IPR001670">
    <property type="entry name" value="ADH_Fe/GldA"/>
</dbReference>
<dbReference type="AlphaFoldDB" id="A0AAE0DJ54"/>
<dbReference type="Proteomes" id="UP001276659">
    <property type="component" value="Unassembled WGS sequence"/>
</dbReference>
<feature type="domain" description="Alcohol dehydrogenase iron-type/glycerol dehydrogenase GldA" evidence="5">
    <location>
        <begin position="730"/>
        <end position="896"/>
    </location>
</feature>
<dbReference type="InterPro" id="IPR042183">
    <property type="entry name" value="MmgE/PrpD_sf_1"/>
</dbReference>
<feature type="compositionally biased region" description="Polar residues" evidence="4">
    <location>
        <begin position="548"/>
        <end position="571"/>
    </location>
</feature>
<keyword evidence="3" id="KW-0456">Lyase</keyword>
<sequence>MTASTSTSANDSNHTTADDSTRPPYDHVLVAITEYVFHYDVSNPKAFERARIALFDSLGCVFETLKGSQEARALIGPVVPRAVLPDGFRLPGTSFQLDPVKGAFDLGTLISYLDHNDAFPGAEWGHPSDNIGAILAVADWHSRNATYSNSPRVTVKSVLTGIVMAYEIQGCFQIRNAINKVGLDQTIFVRIASTAVVCHLFGCTEAQTLSALSHAFVDAGPLRIYRQSPNTGPRKGWAAGDACMRAVQLALIAKKDQPGVPTVLTDPKWGLYSALLQGKEFQLPRPLGTWVIETVFFKIHTTEGHAASAVEAALTLSQQLSARYPPLDMPIEEAISHIRVRTQKSAMIIINKQGPLHNSADRDHCMQYMIAVVLLKGGMITPADYSDESPWATDARVDTLRAKIDVVEDEQLTADYYNAEKRSGANALLLTLADGSMLDEVLVEYPPGHPWRGDTPTFVKHKFEANVRGYFDQQRATEIARLTKIGVDQLMLMEVRDFVNTFAGDERIGTMPNQPHRCEKNPAGLMDNAPQDAIESAIVGQMAKDSEGQCTASDSHTEAHSSSGSQASTPKAFSAASTAGDSDTSAETDFESTSQQEASFSKFPTSITRAPTPVRSVPKFPQKSAKGKQAGRDAVDADAFYDSDHYPPLGMNPDENSVEATCKRGDWRDQFYVDQQLPDTLTADANVAVAQNGSVHFTDGEIYLAAFPPSKSPHPSPHVSYGLPFPEACAKHIAETFHATHVYILASSSLSRNTNDLPKLHVAIDGRLGEGTVVGIRRGVKPHSYYSDILKIAKEARYWNTNCLVTLGGGSLADAAKIVALAIANNATTVDDLETLYFGNPALRHLLPATIPIICIPTSLSAGEYTPIAGATNDFTHFKRSFQHRSMGPRIIILDPTLTTTTPLHVWLSTGVRAVDHCVEALCSIEGRAGGEIFEEGLKRLLPGLLTTKEHPENLEARLACQLGAVDAISAPLNRMPMGASHGIGHQLGPLGVGHGESSCILLPAVCKYNKCVNTEKQQRVLDILWAEDAVFNVLYRAGIDEGKSGLGEVLDVVIRALGMPRSLKEVGIGRDKFDALAMGSLNDRWCKTNPVPLKEKEQVLEILDMCSGEPSNLTNGTRAEE</sequence>
<dbReference type="GO" id="GO:0016491">
    <property type="term" value="F:oxidoreductase activity"/>
    <property type="evidence" value="ECO:0007669"/>
    <property type="project" value="UniProtKB-KW"/>
</dbReference>
<dbReference type="InterPro" id="IPR045336">
    <property type="entry name" value="MmgE_PrpD_N"/>
</dbReference>
<feature type="domain" description="MmgE/PrpD C-terminal" evidence="7">
    <location>
        <begin position="300"/>
        <end position="480"/>
    </location>
</feature>
<comment type="similarity">
    <text evidence="1">Belongs to the PrpD family.</text>
</comment>
<evidence type="ECO:0000313" key="10">
    <source>
        <dbReference type="Proteomes" id="UP001276659"/>
    </source>
</evidence>